<dbReference type="Proteomes" id="UP000646827">
    <property type="component" value="Unassembled WGS sequence"/>
</dbReference>
<evidence type="ECO:0000256" key="3">
    <source>
        <dbReference type="ARBA" id="ARBA00022692"/>
    </source>
</evidence>
<feature type="transmembrane region" description="Helical" evidence="7">
    <location>
        <begin position="181"/>
        <end position="201"/>
    </location>
</feature>
<proteinExistence type="inferred from homology"/>
<reference evidence="10 11" key="1">
    <citation type="submission" date="2020-12" db="EMBL/GenBank/DDBJ databases">
        <title>Metabolic potential, ecology and presence of endohyphal bacteria is reflected in genomic diversity of Mucoromycotina.</title>
        <authorList>
            <person name="Muszewska A."/>
            <person name="Okrasinska A."/>
            <person name="Steczkiewicz K."/>
            <person name="Drgas O."/>
            <person name="Orlowska M."/>
            <person name="Perlinska-Lenart U."/>
            <person name="Aleksandrzak-Piekarczyk T."/>
            <person name="Szatraj K."/>
            <person name="Zielenkiewicz U."/>
            <person name="Pilsyk S."/>
            <person name="Malc E."/>
            <person name="Mieczkowski P."/>
            <person name="Kruszewska J.S."/>
            <person name="Biernat P."/>
            <person name="Pawlowska J."/>
        </authorList>
    </citation>
    <scope>NUCLEOTIDE SEQUENCE [LARGE SCALE GENOMIC DNA]</scope>
    <source>
        <strain evidence="10 11">CBS 142.35</strain>
    </source>
</reference>
<name>A0A8H7SGZ6_9FUNG</name>
<dbReference type="GO" id="GO:0005886">
    <property type="term" value="C:plasma membrane"/>
    <property type="evidence" value="ECO:0007669"/>
    <property type="project" value="TreeGrafter"/>
</dbReference>
<gene>
    <name evidence="10" type="ORF">INT45_011065</name>
</gene>
<dbReference type="OrthoDB" id="102260at2759"/>
<evidence type="ECO:0000256" key="6">
    <source>
        <dbReference type="ARBA" id="ARBA00049737"/>
    </source>
</evidence>
<feature type="transmembrane region" description="Helical" evidence="7">
    <location>
        <begin position="127"/>
        <end position="144"/>
    </location>
</feature>
<feature type="transmembrane region" description="Helical" evidence="7">
    <location>
        <begin position="221"/>
        <end position="245"/>
    </location>
</feature>
<sequence length="278" mass="29990">MKKFSLTLLLLGLLSQFVNALPLVARDPLSEQNTITFDVAGHSVSVHAVVLSIILFVAGAYLCFVGGVHQHFTMFIVGFLVGANIAYIVLSNAKQDYGENTQTILLVVSIIAGVLAGAILSCCFFLAVYLLGGVLGYLLALWLLAWDDGGLITTSWGRAILIIVFVIVGIVLIAFFERTIIVIATAFIGSFLVFFGIDLYVQTGFTDAVASFLHARDPDTLILSSSGVRGMLGGTLGLTVLSILIQWLLIRKRSQPVAAWSQQYPMRGGGGYGWRRVN</sequence>
<keyword evidence="4 7" id="KW-1133">Transmembrane helix</keyword>
<comment type="similarity">
    <text evidence="2">Belongs to the TMEM198 family.</text>
</comment>
<dbReference type="AlphaFoldDB" id="A0A8H7SGZ6"/>
<keyword evidence="8" id="KW-0732">Signal</keyword>
<evidence type="ECO:0000259" key="9">
    <source>
        <dbReference type="Pfam" id="PF13886"/>
    </source>
</evidence>
<comment type="subcellular location">
    <subcellularLocation>
        <location evidence="1">Membrane</location>
        <topology evidence="1">Multi-pass membrane protein</topology>
    </subcellularLocation>
</comment>
<organism evidence="10 11">
    <name type="scientific">Circinella minor</name>
    <dbReference type="NCBI Taxonomy" id="1195481"/>
    <lineage>
        <taxon>Eukaryota</taxon>
        <taxon>Fungi</taxon>
        <taxon>Fungi incertae sedis</taxon>
        <taxon>Mucoromycota</taxon>
        <taxon>Mucoromycotina</taxon>
        <taxon>Mucoromycetes</taxon>
        <taxon>Mucorales</taxon>
        <taxon>Lichtheimiaceae</taxon>
        <taxon>Circinella</taxon>
    </lineage>
</organism>
<feature type="transmembrane region" description="Helical" evidence="7">
    <location>
        <begin position="156"/>
        <end position="176"/>
    </location>
</feature>
<protein>
    <recommendedName>
        <fullName evidence="6">Transmembrane protein 198</fullName>
    </recommendedName>
</protein>
<keyword evidence="5 7" id="KW-0472">Membrane</keyword>
<feature type="domain" description="TM7S3/TM198-like" evidence="9">
    <location>
        <begin position="53"/>
        <end position="247"/>
    </location>
</feature>
<evidence type="ECO:0000256" key="4">
    <source>
        <dbReference type="ARBA" id="ARBA00022989"/>
    </source>
</evidence>
<keyword evidence="11" id="KW-1185">Reference proteome</keyword>
<comment type="caution">
    <text evidence="10">The sequence shown here is derived from an EMBL/GenBank/DDBJ whole genome shotgun (WGS) entry which is preliminary data.</text>
</comment>
<keyword evidence="3 7" id="KW-0812">Transmembrane</keyword>
<evidence type="ECO:0000256" key="5">
    <source>
        <dbReference type="ARBA" id="ARBA00023136"/>
    </source>
</evidence>
<dbReference type="InterPro" id="IPR025256">
    <property type="entry name" value="TM7S3/TM198-like_dom"/>
</dbReference>
<feature type="signal peptide" evidence="8">
    <location>
        <begin position="1"/>
        <end position="20"/>
    </location>
</feature>
<dbReference type="Pfam" id="PF13886">
    <property type="entry name" value="TM7S3_TM198"/>
    <property type="match status" value="1"/>
</dbReference>
<dbReference type="EMBL" id="JAEPRB010000001">
    <property type="protein sequence ID" value="KAG2228273.1"/>
    <property type="molecule type" value="Genomic_DNA"/>
</dbReference>
<dbReference type="InterPro" id="IPR040236">
    <property type="entry name" value="TMEM198"/>
</dbReference>
<evidence type="ECO:0000256" key="2">
    <source>
        <dbReference type="ARBA" id="ARBA00006244"/>
    </source>
</evidence>
<evidence type="ECO:0000313" key="10">
    <source>
        <dbReference type="EMBL" id="KAG2228273.1"/>
    </source>
</evidence>
<evidence type="ECO:0000256" key="1">
    <source>
        <dbReference type="ARBA" id="ARBA00004141"/>
    </source>
</evidence>
<dbReference type="PANTHER" id="PTHR31247">
    <property type="entry name" value="TRANSMEMBRANE PROTEIN 198 FAMILY MEMBER"/>
    <property type="match status" value="1"/>
</dbReference>
<accession>A0A8H7SGZ6</accession>
<feature type="transmembrane region" description="Helical" evidence="7">
    <location>
        <begin position="72"/>
        <end position="90"/>
    </location>
</feature>
<evidence type="ECO:0000256" key="8">
    <source>
        <dbReference type="SAM" id="SignalP"/>
    </source>
</evidence>
<dbReference type="PANTHER" id="PTHR31247:SF5">
    <property type="entry name" value="DUF4203 DOMAIN-CONTAINING PROTEIN"/>
    <property type="match status" value="1"/>
</dbReference>
<evidence type="ECO:0000313" key="11">
    <source>
        <dbReference type="Proteomes" id="UP000646827"/>
    </source>
</evidence>
<evidence type="ECO:0000256" key="7">
    <source>
        <dbReference type="SAM" id="Phobius"/>
    </source>
</evidence>
<feature type="transmembrane region" description="Helical" evidence="7">
    <location>
        <begin position="102"/>
        <end position="120"/>
    </location>
</feature>
<feature type="transmembrane region" description="Helical" evidence="7">
    <location>
        <begin position="44"/>
        <end position="65"/>
    </location>
</feature>
<feature type="chain" id="PRO_5034856816" description="Transmembrane protein 198" evidence="8">
    <location>
        <begin position="21"/>
        <end position="278"/>
    </location>
</feature>